<sequence>MLTLTENAKTAISGITHQAGLPATGGVRIALADQARQVELSLAPQPEAGDAVIEDDGARVFVAGPCCHILATHTLDADETDEGVSFALRDQD</sequence>
<dbReference type="SUPFAM" id="SSF89360">
    <property type="entry name" value="HesB-like domain"/>
    <property type="match status" value="1"/>
</dbReference>
<dbReference type="Gene3D" id="2.60.300.12">
    <property type="entry name" value="HesB-like domain"/>
    <property type="match status" value="1"/>
</dbReference>
<name>A0ABV9DBV9_9MICO</name>
<gene>
    <name evidence="1" type="ORF">ACFO3F_13480</name>
</gene>
<protein>
    <submittedName>
        <fullName evidence="1">Fe-S cluster assembly protein HesB</fullName>
    </submittedName>
</protein>
<reference evidence="2" key="1">
    <citation type="journal article" date="2019" name="Int. J. Syst. Evol. Microbiol.">
        <title>The Global Catalogue of Microorganisms (GCM) 10K type strain sequencing project: providing services to taxonomists for standard genome sequencing and annotation.</title>
        <authorList>
            <consortium name="The Broad Institute Genomics Platform"/>
            <consortium name="The Broad Institute Genome Sequencing Center for Infectious Disease"/>
            <person name="Wu L."/>
            <person name="Ma J."/>
        </authorList>
    </citation>
    <scope>NUCLEOTIDE SEQUENCE [LARGE SCALE GENOMIC DNA]</scope>
    <source>
        <strain evidence="2">JCM 3369</strain>
    </source>
</reference>
<evidence type="ECO:0000313" key="2">
    <source>
        <dbReference type="Proteomes" id="UP001595955"/>
    </source>
</evidence>
<keyword evidence="2" id="KW-1185">Reference proteome</keyword>
<dbReference type="InterPro" id="IPR035903">
    <property type="entry name" value="HesB-like_dom_sf"/>
</dbReference>
<proteinExistence type="predicted"/>
<organism evidence="1 2">
    <name type="scientific">Georgenia faecalis</name>
    <dbReference type="NCBI Taxonomy" id="2483799"/>
    <lineage>
        <taxon>Bacteria</taxon>
        <taxon>Bacillati</taxon>
        <taxon>Actinomycetota</taxon>
        <taxon>Actinomycetes</taxon>
        <taxon>Micrococcales</taxon>
        <taxon>Bogoriellaceae</taxon>
        <taxon>Georgenia</taxon>
    </lineage>
</organism>
<dbReference type="RefSeq" id="WP_122825073.1">
    <property type="nucleotide sequence ID" value="NZ_CP033325.1"/>
</dbReference>
<accession>A0ABV9DBV9</accession>
<dbReference type="Proteomes" id="UP001595955">
    <property type="component" value="Unassembled WGS sequence"/>
</dbReference>
<comment type="caution">
    <text evidence="1">The sequence shown here is derived from an EMBL/GenBank/DDBJ whole genome shotgun (WGS) entry which is preliminary data.</text>
</comment>
<evidence type="ECO:0000313" key="1">
    <source>
        <dbReference type="EMBL" id="MFC4556262.1"/>
    </source>
</evidence>
<dbReference type="EMBL" id="JBHSGF010000010">
    <property type="protein sequence ID" value="MFC4556262.1"/>
    <property type="molecule type" value="Genomic_DNA"/>
</dbReference>